<keyword evidence="5" id="KW-0862">Zinc</keyword>
<dbReference type="Gene3D" id="3.40.50.720">
    <property type="entry name" value="NAD(P)-binding Rossmann-like Domain"/>
    <property type="match status" value="1"/>
</dbReference>
<gene>
    <name evidence="10" type="ORF">FHR75_003965</name>
</gene>
<dbReference type="SMART" id="SM00829">
    <property type="entry name" value="PKS_ER"/>
    <property type="match status" value="1"/>
</dbReference>
<dbReference type="PANTHER" id="PTHR42940">
    <property type="entry name" value="ALCOHOL DEHYDROGENASE 1-RELATED"/>
    <property type="match status" value="1"/>
</dbReference>
<keyword evidence="4" id="KW-0479">Metal-binding</keyword>
<keyword evidence="6 10" id="KW-0560">Oxidoreductase</keyword>
<protein>
    <recommendedName>
        <fullName evidence="3">alcohol dehydrogenase</fullName>
        <ecNumber evidence="3">1.1.1.1</ecNumber>
    </recommendedName>
</protein>
<evidence type="ECO:0000256" key="7">
    <source>
        <dbReference type="ARBA" id="ARBA00049164"/>
    </source>
</evidence>
<comment type="caution">
    <text evidence="10">The sequence shown here is derived from an EMBL/GenBank/DDBJ whole genome shotgun (WGS) entry which is preliminary data.</text>
</comment>
<feature type="domain" description="Enoyl reductase (ER)" evidence="9">
    <location>
        <begin position="10"/>
        <end position="344"/>
    </location>
</feature>
<dbReference type="EMBL" id="JACHVY010000005">
    <property type="protein sequence ID" value="MBB2903123.1"/>
    <property type="molecule type" value="Genomic_DNA"/>
</dbReference>
<evidence type="ECO:0000313" key="11">
    <source>
        <dbReference type="Proteomes" id="UP000533269"/>
    </source>
</evidence>
<name>A0A7W4XYK1_KINRA</name>
<dbReference type="GO" id="GO:0004022">
    <property type="term" value="F:alcohol dehydrogenase (NAD+) activity"/>
    <property type="evidence" value="ECO:0007669"/>
    <property type="project" value="UniProtKB-EC"/>
</dbReference>
<reference evidence="10 11" key="1">
    <citation type="submission" date="2020-08" db="EMBL/GenBank/DDBJ databases">
        <title>The Agave Microbiome: Exploring the role of microbial communities in plant adaptations to desert environments.</title>
        <authorList>
            <person name="Partida-Martinez L.P."/>
        </authorList>
    </citation>
    <scope>NUCLEOTIDE SEQUENCE [LARGE SCALE GENOMIC DNA]</scope>
    <source>
        <strain evidence="10 11">AS2.23</strain>
    </source>
</reference>
<comment type="similarity">
    <text evidence="2">Belongs to the zinc-containing alcohol dehydrogenase family.</text>
</comment>
<dbReference type="AlphaFoldDB" id="A0A7W4XYK1"/>
<evidence type="ECO:0000256" key="5">
    <source>
        <dbReference type="ARBA" id="ARBA00022833"/>
    </source>
</evidence>
<evidence type="ECO:0000256" key="2">
    <source>
        <dbReference type="ARBA" id="ARBA00008072"/>
    </source>
</evidence>
<dbReference type="CDD" id="cd05284">
    <property type="entry name" value="arabinose_DH_like"/>
    <property type="match status" value="1"/>
</dbReference>
<dbReference type="Gene3D" id="3.90.180.10">
    <property type="entry name" value="Medium-chain alcohol dehydrogenases, catalytic domain"/>
    <property type="match status" value="1"/>
</dbReference>
<dbReference type="EC" id="1.1.1.1" evidence="3"/>
<organism evidence="10 11">
    <name type="scientific">Kineococcus radiotolerans</name>
    <dbReference type="NCBI Taxonomy" id="131568"/>
    <lineage>
        <taxon>Bacteria</taxon>
        <taxon>Bacillati</taxon>
        <taxon>Actinomycetota</taxon>
        <taxon>Actinomycetes</taxon>
        <taxon>Kineosporiales</taxon>
        <taxon>Kineosporiaceae</taxon>
        <taxon>Kineococcus</taxon>
    </lineage>
</organism>
<dbReference type="InterPro" id="IPR036291">
    <property type="entry name" value="NAD(P)-bd_dom_sf"/>
</dbReference>
<dbReference type="RefSeq" id="WP_183392756.1">
    <property type="nucleotide sequence ID" value="NZ_JACHVY010000005.1"/>
</dbReference>
<proteinExistence type="inferred from homology"/>
<dbReference type="SUPFAM" id="SSF51735">
    <property type="entry name" value="NAD(P)-binding Rossmann-fold domains"/>
    <property type="match status" value="1"/>
</dbReference>
<dbReference type="PANTHER" id="PTHR42940:SF8">
    <property type="entry name" value="VACUOLAR PROTEIN SORTING-ASSOCIATED PROTEIN 11"/>
    <property type="match status" value="1"/>
</dbReference>
<dbReference type="InterPro" id="IPR013154">
    <property type="entry name" value="ADH-like_N"/>
</dbReference>
<dbReference type="InterPro" id="IPR020843">
    <property type="entry name" value="ER"/>
</dbReference>
<sequence length="348" mass="35810">MRAVQYRTIGAAPEVVDIDRPTPGPGQVLLEVTAAGICHSDDFVMNLPADQYTYGLPLTLGHEGAGRVVELGPGTTGIDIGTDVVVYGPWGCGTCHACAQGKENYCSRAAELGINPPGLGAPGALAEFMIVDSPRHLVPIGDLDPVATVPLTDAGLTPYHAIKRSLPKLRAGSTAVVIGTGGLGHLAIQILRALSPARVIALDVTEEKLALATAVGAHDVVLSDADAAANVRKALGGRGADLVLDFVGAQPTIDTAMAVAGVESDVTIVGISSKPAAAQVGFFRQAYEASVTVPYWGSRGELIELIDLAHQGVFDVHTETFAMADAPTAYERLAAGTLTGRAVVVPSL</sequence>
<evidence type="ECO:0000256" key="1">
    <source>
        <dbReference type="ARBA" id="ARBA00001947"/>
    </source>
</evidence>
<evidence type="ECO:0000256" key="3">
    <source>
        <dbReference type="ARBA" id="ARBA00013190"/>
    </source>
</evidence>
<reference evidence="10 11" key="2">
    <citation type="submission" date="2020-08" db="EMBL/GenBank/DDBJ databases">
        <authorList>
            <person name="Partida-Martinez L."/>
            <person name="Huntemann M."/>
            <person name="Clum A."/>
            <person name="Wang J."/>
            <person name="Palaniappan K."/>
            <person name="Ritter S."/>
            <person name="Chen I.-M."/>
            <person name="Stamatis D."/>
            <person name="Reddy T."/>
            <person name="O'Malley R."/>
            <person name="Daum C."/>
            <person name="Shapiro N."/>
            <person name="Ivanova N."/>
            <person name="Kyrpides N."/>
            <person name="Woyke T."/>
        </authorList>
    </citation>
    <scope>NUCLEOTIDE SEQUENCE [LARGE SCALE GENOMIC DNA]</scope>
    <source>
        <strain evidence="10 11">AS2.23</strain>
    </source>
</reference>
<evidence type="ECO:0000256" key="8">
    <source>
        <dbReference type="ARBA" id="ARBA00049243"/>
    </source>
</evidence>
<comment type="catalytic activity">
    <reaction evidence="8">
        <text>a primary alcohol + NAD(+) = an aldehyde + NADH + H(+)</text>
        <dbReference type="Rhea" id="RHEA:10736"/>
        <dbReference type="ChEBI" id="CHEBI:15378"/>
        <dbReference type="ChEBI" id="CHEBI:15734"/>
        <dbReference type="ChEBI" id="CHEBI:17478"/>
        <dbReference type="ChEBI" id="CHEBI:57540"/>
        <dbReference type="ChEBI" id="CHEBI:57945"/>
        <dbReference type="EC" id="1.1.1.1"/>
    </reaction>
</comment>
<evidence type="ECO:0000256" key="4">
    <source>
        <dbReference type="ARBA" id="ARBA00022723"/>
    </source>
</evidence>
<dbReference type="Pfam" id="PF00107">
    <property type="entry name" value="ADH_zinc_N"/>
    <property type="match status" value="1"/>
</dbReference>
<evidence type="ECO:0000256" key="6">
    <source>
        <dbReference type="ARBA" id="ARBA00023002"/>
    </source>
</evidence>
<dbReference type="InterPro" id="IPR011032">
    <property type="entry name" value="GroES-like_sf"/>
</dbReference>
<evidence type="ECO:0000259" key="9">
    <source>
        <dbReference type="SMART" id="SM00829"/>
    </source>
</evidence>
<comment type="catalytic activity">
    <reaction evidence="7">
        <text>a secondary alcohol + NAD(+) = a ketone + NADH + H(+)</text>
        <dbReference type="Rhea" id="RHEA:10740"/>
        <dbReference type="ChEBI" id="CHEBI:15378"/>
        <dbReference type="ChEBI" id="CHEBI:17087"/>
        <dbReference type="ChEBI" id="CHEBI:35681"/>
        <dbReference type="ChEBI" id="CHEBI:57540"/>
        <dbReference type="ChEBI" id="CHEBI:57945"/>
        <dbReference type="EC" id="1.1.1.1"/>
    </reaction>
</comment>
<dbReference type="Pfam" id="PF08240">
    <property type="entry name" value="ADH_N"/>
    <property type="match status" value="1"/>
</dbReference>
<evidence type="ECO:0000313" key="10">
    <source>
        <dbReference type="EMBL" id="MBB2903123.1"/>
    </source>
</evidence>
<comment type="cofactor">
    <cofactor evidence="1">
        <name>Zn(2+)</name>
        <dbReference type="ChEBI" id="CHEBI:29105"/>
    </cofactor>
</comment>
<accession>A0A7W4XYK1</accession>
<dbReference type="Proteomes" id="UP000533269">
    <property type="component" value="Unassembled WGS sequence"/>
</dbReference>
<dbReference type="SUPFAM" id="SSF50129">
    <property type="entry name" value="GroES-like"/>
    <property type="match status" value="1"/>
</dbReference>
<dbReference type="InterPro" id="IPR013149">
    <property type="entry name" value="ADH-like_C"/>
</dbReference>
<dbReference type="GO" id="GO:0046872">
    <property type="term" value="F:metal ion binding"/>
    <property type="evidence" value="ECO:0007669"/>
    <property type="project" value="UniProtKB-KW"/>
</dbReference>